<dbReference type="PIRSF" id="PIRSF012318">
    <property type="entry name" value="UCP012318"/>
    <property type="match status" value="1"/>
</dbReference>
<dbReference type="Pfam" id="PF04305">
    <property type="entry name" value="DUF455"/>
    <property type="match status" value="1"/>
</dbReference>
<dbReference type="EMBL" id="AACCXK010000017">
    <property type="protein sequence ID" value="EAK0453605.1"/>
    <property type="molecule type" value="Genomic_DNA"/>
</dbReference>
<dbReference type="OMA" id="WRFAGMP"/>
<evidence type="ECO:0000313" key="2">
    <source>
        <dbReference type="EMBL" id="EAI8859827.1"/>
    </source>
</evidence>
<sequence length="267" mass="31725">MNFFDEVWEILNESRLEIKFFKFEQLFFKFKNDEYEFNVNFIPKSLTTPSYAKICDVCEMKDLKKHSQNKALATFLHSIAHIEYSAIDIALDACYRFLNLPKEFYFDWLEVADDEIKHFKMINEKLENAGYNYGDFTVHNGLFIAMQKTENSLLDRMAVLPRFMEANGLDANLFMMKKIANDKQKNYLLDILKTIHDEEIGHVKKGDKWFKFACKEQGVDPKEWMNIVLKHYPKAFHTKRELDVKHRLMAGFDQSELDKIIDLQEKQ</sequence>
<dbReference type="SUPFAM" id="SSF47240">
    <property type="entry name" value="Ferritin-like"/>
    <property type="match status" value="1"/>
</dbReference>
<evidence type="ECO:0000313" key="1">
    <source>
        <dbReference type="EMBL" id="EAI5408571.1"/>
    </source>
</evidence>
<comment type="caution">
    <text evidence="4">The sequence shown here is derived from an EMBL/GenBank/DDBJ whole genome shotgun (WGS) entry which is preliminary data.</text>
</comment>
<evidence type="ECO:0000313" key="3">
    <source>
        <dbReference type="EMBL" id="EAK0453605.1"/>
    </source>
</evidence>
<dbReference type="CDD" id="cd00657">
    <property type="entry name" value="Ferritin_like"/>
    <property type="match status" value="1"/>
</dbReference>
<dbReference type="Proteomes" id="UP000535509">
    <property type="component" value="Unassembled WGS sequence"/>
</dbReference>
<evidence type="ECO:0000313" key="4">
    <source>
        <dbReference type="EMBL" id="EAK0468140.1"/>
    </source>
</evidence>
<dbReference type="RefSeq" id="WP_011731989.1">
    <property type="nucleotide sequence ID" value="NZ_AABUZP020000005.1"/>
</dbReference>
<name>A0A5L8KJ65_CAMFE</name>
<evidence type="ECO:0000313" key="5">
    <source>
        <dbReference type="Proteomes" id="UP000535509"/>
    </source>
</evidence>
<organism evidence="4">
    <name type="scientific">Campylobacter fetus</name>
    <dbReference type="NCBI Taxonomy" id="196"/>
    <lineage>
        <taxon>Bacteria</taxon>
        <taxon>Pseudomonadati</taxon>
        <taxon>Campylobacterota</taxon>
        <taxon>Epsilonproteobacteria</taxon>
        <taxon>Campylobacterales</taxon>
        <taxon>Campylobacteraceae</taxon>
        <taxon>Campylobacter</taxon>
    </lineage>
</organism>
<dbReference type="AlphaFoldDB" id="A0A5L8KJ65"/>
<dbReference type="Proteomes" id="UP000557842">
    <property type="component" value="Unassembled WGS sequence"/>
</dbReference>
<dbReference type="PANTHER" id="PTHR42782">
    <property type="entry name" value="SI:CH73-314G15.3"/>
    <property type="match status" value="1"/>
</dbReference>
<gene>
    <name evidence="3" type="ORF">AAH17_08085</name>
    <name evidence="4" type="ORF">AAH24_01975</name>
    <name evidence="1" type="ORF">BVH53_07685</name>
    <name evidence="2" type="ORF">CX802_08305</name>
</gene>
<protein>
    <submittedName>
        <fullName evidence="4">Ferritin-like domain-containing protein</fullName>
    </submittedName>
</protein>
<dbReference type="PANTHER" id="PTHR42782:SF4">
    <property type="entry name" value="DUF455 DOMAIN-CONTAINING PROTEIN"/>
    <property type="match status" value="1"/>
</dbReference>
<evidence type="ECO:0000313" key="6">
    <source>
        <dbReference type="Proteomes" id="UP000557842"/>
    </source>
</evidence>
<dbReference type="EMBL" id="AACCXM010000001">
    <property type="protein sequence ID" value="EAK0468140.1"/>
    <property type="molecule type" value="Genomic_DNA"/>
</dbReference>
<dbReference type="InterPro" id="IPR011197">
    <property type="entry name" value="UCP012318"/>
</dbReference>
<accession>A0A5L8KJ65</accession>
<dbReference type="EMBL" id="AABQDW010000015">
    <property type="protein sequence ID" value="EAI5408571.1"/>
    <property type="molecule type" value="Genomic_DNA"/>
</dbReference>
<keyword evidence="5" id="KW-1185">Reference proteome</keyword>
<proteinExistence type="predicted"/>
<reference evidence="4 6" key="1">
    <citation type="submission" date="2018-05" db="EMBL/GenBank/DDBJ databases">
        <authorList>
            <consortium name="PulseNet: The National Subtyping Network for Foodborne Disease Surveillance"/>
            <person name="Tarr C.L."/>
            <person name="Trees E."/>
            <person name="Katz L.S."/>
            <person name="Carleton-Romer H.A."/>
            <person name="Stroika S."/>
            <person name="Kucerova Z."/>
            <person name="Roache K.F."/>
            <person name="Sabol A.L."/>
            <person name="Besser J."/>
            <person name="Gerner-Smidt P."/>
        </authorList>
    </citation>
    <scope>NUCLEOTIDE SEQUENCE</scope>
    <source>
        <strain evidence="3">2014D-0197</strain>
        <strain evidence="1 6">2016D-0221</strain>
        <strain evidence="4">D4313</strain>
        <strain evidence="2 5">PNUSAC001503</strain>
    </source>
</reference>
<dbReference type="EMBL" id="AABTCC010000030">
    <property type="protein sequence ID" value="EAI8859827.1"/>
    <property type="molecule type" value="Genomic_DNA"/>
</dbReference>
<dbReference type="InterPro" id="IPR007402">
    <property type="entry name" value="DUF455"/>
</dbReference>
<dbReference type="InterPro" id="IPR009078">
    <property type="entry name" value="Ferritin-like_SF"/>
</dbReference>
<dbReference type="GeneID" id="61064716"/>